<gene>
    <name evidence="1" type="ORF">GBF38_010348</name>
</gene>
<protein>
    <submittedName>
        <fullName evidence="1">Uncharacterized protein</fullName>
    </submittedName>
</protein>
<keyword evidence="2" id="KW-1185">Reference proteome</keyword>
<accession>A0ACB7F387</accession>
<evidence type="ECO:0000313" key="2">
    <source>
        <dbReference type="Proteomes" id="UP000805704"/>
    </source>
</evidence>
<comment type="caution">
    <text evidence="1">The sequence shown here is derived from an EMBL/GenBank/DDBJ whole genome shotgun (WGS) entry which is preliminary data.</text>
</comment>
<sequence length="107" mass="12335">MGREGGREEEREGREFTYVYGDLPRRRELSMLQCDEDVEMWDGIWEASVLEPPVPAWAYQADKNLCLLPRELRELSGPEVSGEYRGCLSELISPLPSRTQPKPRPAR</sequence>
<dbReference type="EMBL" id="CM024806">
    <property type="protein sequence ID" value="KAG8008740.1"/>
    <property type="molecule type" value="Genomic_DNA"/>
</dbReference>
<feature type="non-terminal residue" evidence="1">
    <location>
        <position position="107"/>
    </location>
</feature>
<evidence type="ECO:0000313" key="1">
    <source>
        <dbReference type="EMBL" id="KAG8008740.1"/>
    </source>
</evidence>
<name>A0ACB7F387_NIBAL</name>
<proteinExistence type="predicted"/>
<dbReference type="Proteomes" id="UP000805704">
    <property type="component" value="Chromosome 18"/>
</dbReference>
<organism evidence="1 2">
    <name type="scientific">Nibea albiflora</name>
    <name type="common">Yellow drum</name>
    <name type="synonym">Corvina albiflora</name>
    <dbReference type="NCBI Taxonomy" id="240163"/>
    <lineage>
        <taxon>Eukaryota</taxon>
        <taxon>Metazoa</taxon>
        <taxon>Chordata</taxon>
        <taxon>Craniata</taxon>
        <taxon>Vertebrata</taxon>
        <taxon>Euteleostomi</taxon>
        <taxon>Actinopterygii</taxon>
        <taxon>Neopterygii</taxon>
        <taxon>Teleostei</taxon>
        <taxon>Neoteleostei</taxon>
        <taxon>Acanthomorphata</taxon>
        <taxon>Eupercaria</taxon>
        <taxon>Sciaenidae</taxon>
        <taxon>Nibea</taxon>
    </lineage>
</organism>
<reference evidence="1" key="1">
    <citation type="submission" date="2020-04" db="EMBL/GenBank/DDBJ databases">
        <title>A chromosome-scale assembly and high-density genetic map of the yellow drum (Nibea albiflora) genome.</title>
        <authorList>
            <person name="Xu D."/>
            <person name="Zhang W."/>
            <person name="Chen R."/>
            <person name="Tan P."/>
            <person name="Wang L."/>
            <person name="Song H."/>
            <person name="Tian L."/>
            <person name="Zhu Q."/>
            <person name="Wang B."/>
        </authorList>
    </citation>
    <scope>NUCLEOTIDE SEQUENCE</scope>
    <source>
        <strain evidence="1">ZJHYS-2018</strain>
    </source>
</reference>